<dbReference type="Proteomes" id="UP001168877">
    <property type="component" value="Unassembled WGS sequence"/>
</dbReference>
<gene>
    <name evidence="2" type="ORF">LWI29_018624</name>
</gene>
<accession>A0AA39SR45</accession>
<evidence type="ECO:0000313" key="2">
    <source>
        <dbReference type="EMBL" id="KAK0596749.1"/>
    </source>
</evidence>
<reference evidence="2" key="1">
    <citation type="journal article" date="2022" name="Plant J.">
        <title>Strategies of tolerance reflected in two North American maple genomes.</title>
        <authorList>
            <person name="McEvoy S.L."/>
            <person name="Sezen U.U."/>
            <person name="Trouern-Trend A."/>
            <person name="McMahon S.M."/>
            <person name="Schaberg P.G."/>
            <person name="Yang J."/>
            <person name="Wegrzyn J.L."/>
            <person name="Swenson N.G."/>
        </authorList>
    </citation>
    <scope>NUCLEOTIDE SEQUENCE</scope>
    <source>
        <strain evidence="2">NS2018</strain>
    </source>
</reference>
<evidence type="ECO:0000313" key="3">
    <source>
        <dbReference type="Proteomes" id="UP001168877"/>
    </source>
</evidence>
<proteinExistence type="predicted"/>
<dbReference type="EMBL" id="JAUESC010000004">
    <property type="protein sequence ID" value="KAK0596749.1"/>
    <property type="molecule type" value="Genomic_DNA"/>
</dbReference>
<reference evidence="2" key="2">
    <citation type="submission" date="2023-06" db="EMBL/GenBank/DDBJ databases">
        <authorList>
            <person name="Swenson N.G."/>
            <person name="Wegrzyn J.L."/>
            <person name="Mcevoy S.L."/>
        </authorList>
    </citation>
    <scope>NUCLEOTIDE SEQUENCE</scope>
    <source>
        <strain evidence="2">NS2018</strain>
        <tissue evidence="2">Leaf</tissue>
    </source>
</reference>
<feature type="region of interest" description="Disordered" evidence="1">
    <location>
        <begin position="67"/>
        <end position="89"/>
    </location>
</feature>
<keyword evidence="3" id="KW-1185">Reference proteome</keyword>
<sequence>MACLAIEDSMCMDASLGGVSWAASLGLLQVLAENLGLKVSGAISYVDIVKVSGVQVDSVLMEIDPNVDSMEGSSDSGLETLENSSSIGKEKISKKGIRVGGRKGKKKSECWAHFEEYVTKDGKKRARCKYFGDSYAVDSGCSTTNMNTY</sequence>
<feature type="compositionally biased region" description="Polar residues" evidence="1">
    <location>
        <begin position="71"/>
        <end position="83"/>
    </location>
</feature>
<dbReference type="AlphaFoldDB" id="A0AA39SR45"/>
<organism evidence="2 3">
    <name type="scientific">Acer saccharum</name>
    <name type="common">Sugar maple</name>
    <dbReference type="NCBI Taxonomy" id="4024"/>
    <lineage>
        <taxon>Eukaryota</taxon>
        <taxon>Viridiplantae</taxon>
        <taxon>Streptophyta</taxon>
        <taxon>Embryophyta</taxon>
        <taxon>Tracheophyta</taxon>
        <taxon>Spermatophyta</taxon>
        <taxon>Magnoliopsida</taxon>
        <taxon>eudicotyledons</taxon>
        <taxon>Gunneridae</taxon>
        <taxon>Pentapetalae</taxon>
        <taxon>rosids</taxon>
        <taxon>malvids</taxon>
        <taxon>Sapindales</taxon>
        <taxon>Sapindaceae</taxon>
        <taxon>Hippocastanoideae</taxon>
        <taxon>Acereae</taxon>
        <taxon>Acer</taxon>
    </lineage>
</organism>
<evidence type="ECO:0000256" key="1">
    <source>
        <dbReference type="SAM" id="MobiDB-lite"/>
    </source>
</evidence>
<comment type="caution">
    <text evidence="2">The sequence shown here is derived from an EMBL/GenBank/DDBJ whole genome shotgun (WGS) entry which is preliminary data.</text>
</comment>
<name>A0AA39SR45_ACESA</name>
<protein>
    <submittedName>
        <fullName evidence="2">Uncharacterized protein</fullName>
    </submittedName>
</protein>